<evidence type="ECO:0000313" key="3">
    <source>
        <dbReference type="Proteomes" id="UP000324106"/>
    </source>
</evidence>
<organism evidence="2 3">
    <name type="scientific">Streptomyces venezuelae</name>
    <dbReference type="NCBI Taxonomy" id="54571"/>
    <lineage>
        <taxon>Bacteria</taxon>
        <taxon>Bacillati</taxon>
        <taxon>Actinomycetota</taxon>
        <taxon>Actinomycetes</taxon>
        <taxon>Kitasatosporales</taxon>
        <taxon>Streptomycetaceae</taxon>
        <taxon>Streptomyces</taxon>
    </lineage>
</organism>
<dbReference type="PANTHER" id="PTHR48104">
    <property type="entry name" value="METACASPASE-4"/>
    <property type="match status" value="1"/>
</dbReference>
<dbReference type="OrthoDB" id="8447555at2"/>
<dbReference type="AlphaFoldDB" id="A0A5P2AKS8"/>
<dbReference type="EMBL" id="CP029194">
    <property type="protein sequence ID" value="QES18794.1"/>
    <property type="molecule type" value="Genomic_DNA"/>
</dbReference>
<dbReference type="Pfam" id="PF00656">
    <property type="entry name" value="Peptidase_C14"/>
    <property type="match status" value="1"/>
</dbReference>
<accession>A0A5P2AKS8</accession>
<reference evidence="2 3" key="1">
    <citation type="submission" date="2018-05" db="EMBL/GenBank/DDBJ databases">
        <title>Streptomyces venezuelae.</title>
        <authorList>
            <person name="Kim W."/>
            <person name="Lee N."/>
            <person name="Cho B.-K."/>
        </authorList>
    </citation>
    <scope>NUCLEOTIDE SEQUENCE [LARGE SCALE GENOMIC DNA]</scope>
    <source>
        <strain evidence="2 3">ATCC 15068</strain>
    </source>
</reference>
<evidence type="ECO:0000313" key="2">
    <source>
        <dbReference type="EMBL" id="QES18794.1"/>
    </source>
</evidence>
<dbReference type="GO" id="GO:0004197">
    <property type="term" value="F:cysteine-type endopeptidase activity"/>
    <property type="evidence" value="ECO:0007669"/>
    <property type="project" value="InterPro"/>
</dbReference>
<name>A0A5P2AKS8_STRVZ</name>
<protein>
    <submittedName>
        <fullName evidence="2">Caspase family protein</fullName>
    </submittedName>
</protein>
<gene>
    <name evidence="2" type="ORF">DEJ46_06590</name>
</gene>
<sequence length="629" mass="66324">MGSIYVLLVGIDKYPSRMAPPLLGCRNDIAEARRLLEERASASGEVVVQALLDAKATRDAVEDAVVNHLGRAASGDTALFWFSGHGTQSRAEEEAHLRIEATGRNQALVCVDGPLLDKRLGRLLDGVAAGGAHVAAVLDCCYSGGATRGGGPTARYAPPAADWDLSGSDDMSPMARDVSATGGQGAPRHVLLAAARLDQYSYEDDYAGRRHGAFTHALLGAVRAAGPEATYRELLSAADARLQRSGGRQQPVLYPAEPGGPADTPFLGGRVARPVSPYLLRLGAHGWEVDCGAVHGLADGTGPDGTTFTVVPEDGPRPGLPMPSVRARAVHAAHTLVEPDGWVPSPTRVYPVTLSALPQPPATVSLTASTPGDGLLGPVREGLAATPLLRVLDDPREAADLHFRVEVDGDLAHVRRRDGTPFTDPLPLNGPGDAGRVADCLTHLVCWHRIRDLTPGPSSLDGLVRVEISPWGAPDGETLAPDGSGEIVCPYVLGPGGLQEPRVSIRLHNRSVDRTLWCALIDLTDSYASHTLLYPGHFIGPGRTGHALDGEPVQLSLPPTRPAVPGASARDWLKLIVAESELNIVPYQLDAWEPWASGSRVMGRVTGPTGRWTARTIQLRTVVPTGPGA</sequence>
<dbReference type="GO" id="GO:0005737">
    <property type="term" value="C:cytoplasm"/>
    <property type="evidence" value="ECO:0007669"/>
    <property type="project" value="TreeGrafter"/>
</dbReference>
<dbReference type="InterPro" id="IPR050452">
    <property type="entry name" value="Metacaspase"/>
</dbReference>
<evidence type="ECO:0000259" key="1">
    <source>
        <dbReference type="Pfam" id="PF00656"/>
    </source>
</evidence>
<feature type="domain" description="Peptidase C14 caspase" evidence="1">
    <location>
        <begin position="6"/>
        <end position="254"/>
    </location>
</feature>
<dbReference type="RefSeq" id="WP_150264610.1">
    <property type="nucleotide sequence ID" value="NZ_CP029194.1"/>
</dbReference>
<dbReference type="Proteomes" id="UP000324106">
    <property type="component" value="Chromosome"/>
</dbReference>
<dbReference type="Gene3D" id="3.40.50.1460">
    <property type="match status" value="1"/>
</dbReference>
<proteinExistence type="predicted"/>
<dbReference type="GO" id="GO:0006508">
    <property type="term" value="P:proteolysis"/>
    <property type="evidence" value="ECO:0007669"/>
    <property type="project" value="InterPro"/>
</dbReference>
<dbReference type="PANTHER" id="PTHR48104:SF30">
    <property type="entry name" value="METACASPASE-1"/>
    <property type="match status" value="1"/>
</dbReference>
<dbReference type="InterPro" id="IPR011600">
    <property type="entry name" value="Pept_C14_caspase"/>
</dbReference>